<evidence type="ECO:0000313" key="3">
    <source>
        <dbReference type="Proteomes" id="UP000577419"/>
    </source>
</evidence>
<name>A0A7J4IR26_9ARCH</name>
<dbReference type="EMBL" id="JAGVWF010000001">
    <property type="protein sequence ID" value="MBS3058801.1"/>
    <property type="molecule type" value="Genomic_DNA"/>
</dbReference>
<evidence type="ECO:0000313" key="1">
    <source>
        <dbReference type="EMBL" id="HIH07938.1"/>
    </source>
</evidence>
<reference evidence="1" key="1">
    <citation type="journal article" date="2020" name="bioRxiv">
        <title>A rank-normalized archaeal taxonomy based on genome phylogeny resolves widespread incomplete and uneven classifications.</title>
        <authorList>
            <person name="Rinke C."/>
            <person name="Chuvochina M."/>
            <person name="Mussig A.J."/>
            <person name="Chaumeil P.-A."/>
            <person name="Waite D.W."/>
            <person name="Whitman W.B."/>
            <person name="Parks D.H."/>
            <person name="Hugenholtz P."/>
        </authorList>
    </citation>
    <scope>NUCLEOTIDE SEQUENCE</scope>
    <source>
        <strain evidence="1">UBA10011</strain>
    </source>
</reference>
<evidence type="ECO:0000313" key="2">
    <source>
        <dbReference type="EMBL" id="MBS3058801.1"/>
    </source>
</evidence>
<reference evidence="2" key="2">
    <citation type="submission" date="2021-03" db="EMBL/GenBank/DDBJ databases">
        <authorList>
            <person name="Jaffe A."/>
        </authorList>
    </citation>
    <scope>NUCLEOTIDE SEQUENCE</scope>
    <source>
        <strain evidence="2">RIFCSPHIGHO2_01_FULL_GW2011_AR10_43_9</strain>
    </source>
</reference>
<gene>
    <name evidence="1" type="ORF">HA237_01060</name>
    <name evidence="2" type="ORF">J4224_00040</name>
</gene>
<dbReference type="Gene3D" id="2.60.40.10">
    <property type="entry name" value="Immunoglobulins"/>
    <property type="match status" value="1"/>
</dbReference>
<dbReference type="InterPro" id="IPR013783">
    <property type="entry name" value="Ig-like_fold"/>
</dbReference>
<dbReference type="AlphaFoldDB" id="A0A7J4IR26"/>
<sequence>MRKAQSSIELVVILAVSLAFLAVMFNYASDQLSKLNAGQGIQNAENSVKGLADAANDVYSQGVGAKKRVFITIPDGVDAGKTGVQGNIVRISVQGTDVVEAADVNLSGSFPITAGGHFVVVKAKEGYVEIGAETISFSRNSIFVSLTPSDSGDENIVFSNNSGLDANIFLAANWSNPDVSLSFAPQNFSLSPSAQQTVTVTFTSTAASAGNYAGNLNIGAHFPSGDENFSLPLNAEVIAGGVSASLIVIPSTWTTTVGAGSSDSNSFSVCNNSASEMASVSFVPSTGDAGNWVNTPITPIEPLAADSCQSKTISLTVPAGTAPTTSTGTITVSDGTNSDLISLTVTVLDFTVPVVLLEAPAPGYTDVDGLIQFDFNVSDAETSISSCSLIINGSVDQTDNSITEGITQSFIKSGLANGSYTWDVNCTSSVSLVGTSGENRPFTVSSGVPQTVLLWARSASGGSNPSNVIGAANNTTSRTGGGNIYGFNYDASTISGTINQVELIWSHSIPATLSNDNVQIRYGISALNITKNTYNSSNTPVDRQGITEPEWEIIDVTSDRSWTAADISNLRVGGTYTRVGTRDNFWYLDAAGVRVTFTP</sequence>
<reference evidence="2" key="3">
    <citation type="submission" date="2021-05" db="EMBL/GenBank/DDBJ databases">
        <title>Protein family content uncovers lineage relationships and bacterial pathway maintenance mechanisms in DPANN archaea.</title>
        <authorList>
            <person name="Castelle C.J."/>
            <person name="Meheust R."/>
            <person name="Jaffe A.L."/>
            <person name="Seitz K."/>
            <person name="Gong X."/>
            <person name="Baker B.J."/>
            <person name="Banfield J.F."/>
        </authorList>
    </citation>
    <scope>NUCLEOTIDE SEQUENCE</scope>
    <source>
        <strain evidence="2">RIFCSPHIGHO2_01_FULL_GW2011_AR10_43_9</strain>
    </source>
</reference>
<organism evidence="1 3">
    <name type="scientific">Candidatus Iainarchaeum sp</name>
    <dbReference type="NCBI Taxonomy" id="3101447"/>
    <lineage>
        <taxon>Archaea</taxon>
        <taxon>Candidatus Iainarchaeota</taxon>
        <taxon>Candidatus Iainarchaeia</taxon>
        <taxon>Candidatus Iainarchaeales</taxon>
        <taxon>Candidatus Iainarchaeaceae</taxon>
        <taxon>Candidatus Iainarchaeum</taxon>
    </lineage>
</organism>
<protein>
    <submittedName>
        <fullName evidence="1">Uncharacterized protein</fullName>
    </submittedName>
</protein>
<accession>A0A7J4IR26</accession>
<dbReference type="Proteomes" id="UP000683213">
    <property type="component" value="Unassembled WGS sequence"/>
</dbReference>
<comment type="caution">
    <text evidence="1">The sequence shown here is derived from an EMBL/GenBank/DDBJ whole genome shotgun (WGS) entry which is preliminary data.</text>
</comment>
<dbReference type="Proteomes" id="UP000577419">
    <property type="component" value="Unassembled WGS sequence"/>
</dbReference>
<proteinExistence type="predicted"/>
<dbReference type="EMBL" id="DUFG01000006">
    <property type="protein sequence ID" value="HIH07938.1"/>
    <property type="molecule type" value="Genomic_DNA"/>
</dbReference>